<evidence type="ECO:0000256" key="8">
    <source>
        <dbReference type="SAM" id="SignalP"/>
    </source>
</evidence>
<dbReference type="InterPro" id="IPR036851">
    <property type="entry name" value="Chloroperoxidase-like_sf"/>
</dbReference>
<evidence type="ECO:0000256" key="4">
    <source>
        <dbReference type="ARBA" id="ARBA00022723"/>
    </source>
</evidence>
<sequence>MISQSFVSLTVLLLGLVNLSPAFAFPQYGSLAGLSARDLNVLIPRLNEVDPPTPPGPLAYNGTKLVHDDAHPFKAPEQGDIRGPCPGLNTLANHGYLPHNGVATPSQIIEAVQEGFNMEHATALFVTYAAHLVDGNLVTDLLSIGEKTGLTGLDPPAPAIVGGLNTHAVFEGDASMTRADFFFGDNHNFNQTLFDQFVDFSNRFGGGFYNYTVAAELRFQRIQESIATNPQFSFISPRFFTAYAESTFPVNFFVDGRSTEKKLDMEAATSFIRDGKYPQDFHRAAQPSSTEGIDIVASAHPVAPGENRDGKINNYVPDPTSADFSTFCLLYTNFVNQTIGGLYPNPTGVLRRNLIKNLRFFYSGIADAGCEELFPYGQL</sequence>
<comment type="caution">
    <text evidence="10">The sequence shown here is derived from an EMBL/GenBank/DDBJ whole genome shotgun (WGS) entry which is preliminary data.</text>
</comment>
<dbReference type="EC" id="1.11.2.1" evidence="10"/>
<dbReference type="InterPro" id="IPR000028">
    <property type="entry name" value="Chloroperoxidase"/>
</dbReference>
<gene>
    <name evidence="10" type="ORF">EST38_g7491</name>
</gene>
<evidence type="ECO:0000313" key="10">
    <source>
        <dbReference type="EMBL" id="RXW18363.1"/>
    </source>
</evidence>
<keyword evidence="5 10" id="KW-0560">Oxidoreductase</keyword>
<comment type="cofactor">
    <cofactor evidence="1">
        <name>heme b</name>
        <dbReference type="ChEBI" id="CHEBI:60344"/>
    </cofactor>
</comment>
<reference evidence="10 11" key="1">
    <citation type="submission" date="2019-01" db="EMBL/GenBank/DDBJ databases">
        <title>Draft genome sequence of Psathyrella aberdarensis IHI B618.</title>
        <authorList>
            <person name="Buettner E."/>
            <person name="Kellner H."/>
        </authorList>
    </citation>
    <scope>NUCLEOTIDE SEQUENCE [LARGE SCALE GENOMIC DNA]</scope>
    <source>
        <strain evidence="10 11">IHI B618</strain>
    </source>
</reference>
<dbReference type="SUPFAM" id="SSF47571">
    <property type="entry name" value="Cloroperoxidase"/>
    <property type="match status" value="1"/>
</dbReference>
<feature type="signal peptide" evidence="8">
    <location>
        <begin position="1"/>
        <end position="24"/>
    </location>
</feature>
<evidence type="ECO:0000256" key="3">
    <source>
        <dbReference type="ARBA" id="ARBA00022617"/>
    </source>
</evidence>
<dbReference type="OrthoDB" id="2542103at2759"/>
<keyword evidence="8" id="KW-0732">Signal</keyword>
<keyword evidence="2 10" id="KW-0575">Peroxidase</keyword>
<keyword evidence="6" id="KW-0408">Iron</keyword>
<evidence type="ECO:0000256" key="7">
    <source>
        <dbReference type="ARBA" id="ARBA00025795"/>
    </source>
</evidence>
<feature type="chain" id="PRO_5020436766" evidence="8">
    <location>
        <begin position="25"/>
        <end position="379"/>
    </location>
</feature>
<dbReference type="GO" id="GO:0004601">
    <property type="term" value="F:peroxidase activity"/>
    <property type="evidence" value="ECO:0007669"/>
    <property type="project" value="UniProtKB-KW"/>
</dbReference>
<keyword evidence="11" id="KW-1185">Reference proteome</keyword>
<evidence type="ECO:0000313" key="11">
    <source>
        <dbReference type="Proteomes" id="UP000290288"/>
    </source>
</evidence>
<keyword evidence="4" id="KW-0479">Metal-binding</keyword>
<accession>A0A4Q2DF39</accession>
<dbReference type="PROSITE" id="PS51405">
    <property type="entry name" value="HEME_HALOPEROXIDASE"/>
    <property type="match status" value="1"/>
</dbReference>
<dbReference type="Gene3D" id="1.10.489.10">
    <property type="entry name" value="Chloroperoxidase-like"/>
    <property type="match status" value="1"/>
</dbReference>
<dbReference type="GO" id="GO:0046872">
    <property type="term" value="F:metal ion binding"/>
    <property type="evidence" value="ECO:0007669"/>
    <property type="project" value="UniProtKB-KW"/>
</dbReference>
<keyword evidence="3" id="KW-0349">Heme</keyword>
<dbReference type="FunFam" id="1.10.489.10:FF:000001">
    <property type="entry name" value="Aromatic peroxygenase"/>
    <property type="match status" value="1"/>
</dbReference>
<dbReference type="EMBL" id="SDEE01000271">
    <property type="protein sequence ID" value="RXW18363.1"/>
    <property type="molecule type" value="Genomic_DNA"/>
</dbReference>
<comment type="similarity">
    <text evidence="7">Belongs to the chloroperoxidase family.</text>
</comment>
<evidence type="ECO:0000256" key="2">
    <source>
        <dbReference type="ARBA" id="ARBA00022559"/>
    </source>
</evidence>
<feature type="domain" description="Heme haloperoxidase family profile" evidence="9">
    <location>
        <begin position="69"/>
        <end position="297"/>
    </location>
</feature>
<dbReference type="AlphaFoldDB" id="A0A4Q2DF39"/>
<evidence type="ECO:0000256" key="6">
    <source>
        <dbReference type="ARBA" id="ARBA00023004"/>
    </source>
</evidence>
<proteinExistence type="inferred from homology"/>
<evidence type="ECO:0000256" key="5">
    <source>
        <dbReference type="ARBA" id="ARBA00023002"/>
    </source>
</evidence>
<dbReference type="Pfam" id="PF01328">
    <property type="entry name" value="Peroxidase_2"/>
    <property type="match status" value="1"/>
</dbReference>
<dbReference type="PANTHER" id="PTHR33577">
    <property type="entry name" value="STERIGMATOCYSTIN BIOSYNTHESIS PEROXIDASE STCC-RELATED"/>
    <property type="match status" value="1"/>
</dbReference>
<protein>
    <submittedName>
        <fullName evidence="10">Heme-thiolate peroxidase</fullName>
        <ecNumber evidence="10">1.11.2.1</ecNumber>
    </submittedName>
</protein>
<name>A0A4Q2DF39_9AGAR</name>
<organism evidence="10 11">
    <name type="scientific">Candolleomyces aberdarensis</name>
    <dbReference type="NCBI Taxonomy" id="2316362"/>
    <lineage>
        <taxon>Eukaryota</taxon>
        <taxon>Fungi</taxon>
        <taxon>Dikarya</taxon>
        <taxon>Basidiomycota</taxon>
        <taxon>Agaricomycotina</taxon>
        <taxon>Agaricomycetes</taxon>
        <taxon>Agaricomycetidae</taxon>
        <taxon>Agaricales</taxon>
        <taxon>Agaricineae</taxon>
        <taxon>Psathyrellaceae</taxon>
        <taxon>Candolleomyces</taxon>
    </lineage>
</organism>
<evidence type="ECO:0000259" key="9">
    <source>
        <dbReference type="PROSITE" id="PS51405"/>
    </source>
</evidence>
<dbReference type="Proteomes" id="UP000290288">
    <property type="component" value="Unassembled WGS sequence"/>
</dbReference>
<dbReference type="PANTHER" id="PTHR33577:SF16">
    <property type="entry name" value="HEME HALOPEROXIDASE FAMILY PROFILE DOMAIN-CONTAINING PROTEIN"/>
    <property type="match status" value="1"/>
</dbReference>
<evidence type="ECO:0000256" key="1">
    <source>
        <dbReference type="ARBA" id="ARBA00001970"/>
    </source>
</evidence>